<comment type="function">
    <text evidence="4">Could be a S-adenosyl-L-methionine-dependent methyltransferase.</text>
</comment>
<dbReference type="EMBL" id="PKOZ01000001">
    <property type="protein sequence ID" value="PQD96838.1"/>
    <property type="molecule type" value="Genomic_DNA"/>
</dbReference>
<sequence>MGREFDQLFDEWASTYDETVSGIDPEYAEVFMHYEKILDAVSTKVSGYVLEYGVGTGNLTERLVNRAQKVIGIEPSAEMRNIARTKLGSVPVMDGDFFLIPTTNHPIDHIVSTYAFHHLTDQEKEKAIALYSSVLAPGGSIVFADTMFLTDEKKAETIQRADAADYKRLAEDLRTEYYTTIPYLQSLLEKHHFTSSFKQLNPYVWIMEAVKRS</sequence>
<evidence type="ECO:0000256" key="4">
    <source>
        <dbReference type="HAMAP-Rule" id="MF_02100"/>
    </source>
</evidence>
<dbReference type="GO" id="GO:0008757">
    <property type="term" value="F:S-adenosylmethionine-dependent methyltransferase activity"/>
    <property type="evidence" value="ECO:0007669"/>
    <property type="project" value="UniProtKB-UniRule"/>
</dbReference>
<keyword evidence="7" id="KW-1185">Reference proteome</keyword>
<reference evidence="6 7" key="1">
    <citation type="submission" date="2017-12" db="EMBL/GenBank/DDBJ databases">
        <title>Taxonomic description and draft genome of Pradoshia cofamensis Gen. nov., sp. nov., a thermotolerant bacillale isolated from anterior gut of earthworm Eisenia fetida.</title>
        <authorList>
            <person name="Saha T."/>
            <person name="Chakraborty R."/>
        </authorList>
    </citation>
    <scope>NUCLEOTIDE SEQUENCE [LARGE SCALE GENOMIC DNA]</scope>
    <source>
        <strain evidence="6 7">EAG3</strain>
    </source>
</reference>
<evidence type="ECO:0000256" key="2">
    <source>
        <dbReference type="ARBA" id="ARBA00022679"/>
    </source>
</evidence>
<dbReference type="Proteomes" id="UP000239663">
    <property type="component" value="Unassembled WGS sequence"/>
</dbReference>
<dbReference type="InterPro" id="IPR023553">
    <property type="entry name" value="Uncharacterised_MeTfrase_YrrT"/>
</dbReference>
<comment type="similarity">
    <text evidence="4">Belongs to the methyltransferase superfamily. YrrT family.</text>
</comment>
<feature type="binding site" evidence="4">
    <location>
        <position position="96"/>
    </location>
    <ligand>
        <name>S-adenosyl-L-methionine</name>
        <dbReference type="ChEBI" id="CHEBI:59789"/>
    </ligand>
</feature>
<dbReference type="InterPro" id="IPR029063">
    <property type="entry name" value="SAM-dependent_MTases_sf"/>
</dbReference>
<keyword evidence="2 4" id="KW-0808">Transferase</keyword>
<feature type="domain" description="Methyltransferase" evidence="5">
    <location>
        <begin position="49"/>
        <end position="139"/>
    </location>
</feature>
<dbReference type="OrthoDB" id="465705at2"/>
<keyword evidence="1 4" id="KW-0489">Methyltransferase</keyword>
<dbReference type="HAMAP" id="MF_02100">
    <property type="entry name" value="Methyltr_YrrT"/>
    <property type="match status" value="1"/>
</dbReference>
<dbReference type="EC" id="2.1.1.-" evidence="4"/>
<dbReference type="PANTHER" id="PTHR43861">
    <property type="entry name" value="TRANS-ACONITATE 2-METHYLTRANSFERASE-RELATED"/>
    <property type="match status" value="1"/>
</dbReference>
<proteinExistence type="inferred from homology"/>
<dbReference type="GO" id="GO:0032259">
    <property type="term" value="P:methylation"/>
    <property type="evidence" value="ECO:0007669"/>
    <property type="project" value="UniProtKB-KW"/>
</dbReference>
<dbReference type="Gene3D" id="3.40.50.150">
    <property type="entry name" value="Vaccinia Virus protein VP39"/>
    <property type="match status" value="1"/>
</dbReference>
<evidence type="ECO:0000259" key="5">
    <source>
        <dbReference type="Pfam" id="PF13649"/>
    </source>
</evidence>
<gene>
    <name evidence="6" type="ORF">CYL18_02835</name>
</gene>
<name>A0A2S7N482_9BACI</name>
<dbReference type="RefSeq" id="WP_104847933.1">
    <property type="nucleotide sequence ID" value="NZ_PKOZ01000001.1"/>
</dbReference>
<comment type="caution">
    <text evidence="6">The sequence shown here is derived from an EMBL/GenBank/DDBJ whole genome shotgun (WGS) entry which is preliminary data.</text>
</comment>
<dbReference type="SUPFAM" id="SSF53335">
    <property type="entry name" value="S-adenosyl-L-methionine-dependent methyltransferases"/>
    <property type="match status" value="1"/>
</dbReference>
<evidence type="ECO:0000256" key="1">
    <source>
        <dbReference type="ARBA" id="ARBA00022603"/>
    </source>
</evidence>
<dbReference type="AlphaFoldDB" id="A0A2S7N482"/>
<dbReference type="InterPro" id="IPR041698">
    <property type="entry name" value="Methyltransf_25"/>
</dbReference>
<evidence type="ECO:0000256" key="3">
    <source>
        <dbReference type="ARBA" id="ARBA00022691"/>
    </source>
</evidence>
<dbReference type="CDD" id="cd02440">
    <property type="entry name" value="AdoMet_MTases"/>
    <property type="match status" value="1"/>
</dbReference>
<evidence type="ECO:0000313" key="7">
    <source>
        <dbReference type="Proteomes" id="UP000239663"/>
    </source>
</evidence>
<feature type="binding site" evidence="4">
    <location>
        <position position="74"/>
    </location>
    <ligand>
        <name>S-adenosyl-L-methionine</name>
        <dbReference type="ChEBI" id="CHEBI:59789"/>
    </ligand>
</feature>
<protein>
    <recommendedName>
        <fullName evidence="4">Uncharacterized methyltransferase CYL18_02835</fullName>
        <ecNumber evidence="4">2.1.1.-</ecNumber>
    </recommendedName>
</protein>
<accession>A0A2S7N482</accession>
<organism evidence="6 7">
    <name type="scientific">Pradoshia eiseniae</name>
    <dbReference type="NCBI Taxonomy" id="2064768"/>
    <lineage>
        <taxon>Bacteria</taxon>
        <taxon>Bacillati</taxon>
        <taxon>Bacillota</taxon>
        <taxon>Bacilli</taxon>
        <taxon>Bacillales</taxon>
        <taxon>Bacillaceae</taxon>
        <taxon>Pradoshia</taxon>
    </lineage>
</organism>
<keyword evidence="3 4" id="KW-0949">S-adenosyl-L-methionine</keyword>
<feature type="binding site" evidence="4">
    <location>
        <position position="53"/>
    </location>
    <ligand>
        <name>S-adenosyl-L-methionine</name>
        <dbReference type="ChEBI" id="CHEBI:59789"/>
    </ligand>
</feature>
<dbReference type="Pfam" id="PF13649">
    <property type="entry name" value="Methyltransf_25"/>
    <property type="match status" value="1"/>
</dbReference>
<evidence type="ECO:0000313" key="6">
    <source>
        <dbReference type="EMBL" id="PQD96838.1"/>
    </source>
</evidence>